<dbReference type="AlphaFoldDB" id="A0A9X3IZ73"/>
<gene>
    <name evidence="2" type="ORF">OV079_27525</name>
</gene>
<evidence type="ECO:0000256" key="1">
    <source>
        <dbReference type="SAM" id="SignalP"/>
    </source>
</evidence>
<reference evidence="2" key="1">
    <citation type="submission" date="2022-11" db="EMBL/GenBank/DDBJ databases">
        <title>Minimal conservation of predation-associated metabolite biosynthetic gene clusters underscores biosynthetic potential of Myxococcota including descriptions for ten novel species: Archangium lansinium sp. nov., Myxococcus landrumus sp. nov., Nannocystis bai.</title>
        <authorList>
            <person name="Ahearne A."/>
            <person name="Stevens C."/>
            <person name="Phillips K."/>
        </authorList>
    </citation>
    <scope>NUCLEOTIDE SEQUENCE</scope>
    <source>
        <strain evidence="2">Na p29</strain>
    </source>
</reference>
<sequence length="148" mass="15125">MNATKLFATVLLAPALVLLGCDAYSDGGAASELEPTARSTALAAIVDRYAACCSDCLAEPTSATNKETCKLNCEAVAVTAGEQLPGGPADPRFTSRLHDLGGCIHACHEDRRLSPTDRATCELTCEGATEVTVTAPAPTAPPAPVALP</sequence>
<feature type="signal peptide" evidence="1">
    <location>
        <begin position="1"/>
        <end position="23"/>
    </location>
</feature>
<evidence type="ECO:0008006" key="4">
    <source>
        <dbReference type="Google" id="ProtNLM"/>
    </source>
</evidence>
<feature type="chain" id="PRO_5040922118" description="Lipoprotein" evidence="1">
    <location>
        <begin position="24"/>
        <end position="148"/>
    </location>
</feature>
<comment type="caution">
    <text evidence="2">The sequence shown here is derived from an EMBL/GenBank/DDBJ whole genome shotgun (WGS) entry which is preliminary data.</text>
</comment>
<proteinExistence type="predicted"/>
<evidence type="ECO:0000313" key="2">
    <source>
        <dbReference type="EMBL" id="MCY1009251.1"/>
    </source>
</evidence>
<dbReference type="RefSeq" id="WP_267771911.1">
    <property type="nucleotide sequence ID" value="NZ_JAPNKE010000002.1"/>
</dbReference>
<keyword evidence="3" id="KW-1185">Reference proteome</keyword>
<dbReference type="PROSITE" id="PS51257">
    <property type="entry name" value="PROKAR_LIPOPROTEIN"/>
    <property type="match status" value="1"/>
</dbReference>
<dbReference type="EMBL" id="JAPNKE010000002">
    <property type="protein sequence ID" value="MCY1009251.1"/>
    <property type="molecule type" value="Genomic_DNA"/>
</dbReference>
<evidence type="ECO:0000313" key="3">
    <source>
        <dbReference type="Proteomes" id="UP001150924"/>
    </source>
</evidence>
<dbReference type="Proteomes" id="UP001150924">
    <property type="component" value="Unassembled WGS sequence"/>
</dbReference>
<organism evidence="2 3">
    <name type="scientific">Nannocystis pusilla</name>
    <dbReference type="NCBI Taxonomy" id="889268"/>
    <lineage>
        <taxon>Bacteria</taxon>
        <taxon>Pseudomonadati</taxon>
        <taxon>Myxococcota</taxon>
        <taxon>Polyangia</taxon>
        <taxon>Nannocystales</taxon>
        <taxon>Nannocystaceae</taxon>
        <taxon>Nannocystis</taxon>
    </lineage>
</organism>
<keyword evidence="1" id="KW-0732">Signal</keyword>
<accession>A0A9X3IZ73</accession>
<name>A0A9X3IZ73_9BACT</name>
<protein>
    <recommendedName>
        <fullName evidence="4">Lipoprotein</fullName>
    </recommendedName>
</protein>